<protein>
    <submittedName>
        <fullName evidence="1">Uncharacterized protein</fullName>
    </submittedName>
</protein>
<accession>A0AAV4XZ68</accession>
<dbReference type="EMBL" id="BPLR01001088">
    <property type="protein sequence ID" value="GIY99838.1"/>
    <property type="molecule type" value="Genomic_DNA"/>
</dbReference>
<proteinExistence type="predicted"/>
<evidence type="ECO:0000313" key="1">
    <source>
        <dbReference type="EMBL" id="GIY99838.1"/>
    </source>
</evidence>
<comment type="caution">
    <text evidence="1">The sequence shown here is derived from an EMBL/GenBank/DDBJ whole genome shotgun (WGS) entry which is preliminary data.</text>
</comment>
<sequence length="93" mass="11053">MTGNRNAIRLDRAKLFDMTMMDSPFFLARNNHQQTFTPPHQQETRSVTQCSLFRRTPKIEHLKKERLLLFIMNLPRLLPYGPDQDTTTQQHLQ</sequence>
<name>A0AAV4XZ68_CAEEX</name>
<reference evidence="1 2" key="1">
    <citation type="submission" date="2021-06" db="EMBL/GenBank/DDBJ databases">
        <title>Caerostris extrusa draft genome.</title>
        <authorList>
            <person name="Kono N."/>
            <person name="Arakawa K."/>
        </authorList>
    </citation>
    <scope>NUCLEOTIDE SEQUENCE [LARGE SCALE GENOMIC DNA]</scope>
</reference>
<organism evidence="1 2">
    <name type="scientific">Caerostris extrusa</name>
    <name type="common">Bark spider</name>
    <name type="synonym">Caerostris bankana</name>
    <dbReference type="NCBI Taxonomy" id="172846"/>
    <lineage>
        <taxon>Eukaryota</taxon>
        <taxon>Metazoa</taxon>
        <taxon>Ecdysozoa</taxon>
        <taxon>Arthropoda</taxon>
        <taxon>Chelicerata</taxon>
        <taxon>Arachnida</taxon>
        <taxon>Araneae</taxon>
        <taxon>Araneomorphae</taxon>
        <taxon>Entelegynae</taxon>
        <taxon>Araneoidea</taxon>
        <taxon>Araneidae</taxon>
        <taxon>Caerostris</taxon>
    </lineage>
</organism>
<dbReference type="Proteomes" id="UP001054945">
    <property type="component" value="Unassembled WGS sequence"/>
</dbReference>
<dbReference type="AlphaFoldDB" id="A0AAV4XZ68"/>
<evidence type="ECO:0000313" key="2">
    <source>
        <dbReference type="Proteomes" id="UP001054945"/>
    </source>
</evidence>
<keyword evidence="2" id="KW-1185">Reference proteome</keyword>
<gene>
    <name evidence="1" type="ORF">CEXT_67161</name>
</gene>